<keyword evidence="3" id="KW-1185">Reference proteome</keyword>
<gene>
    <name evidence="2" type="ORF">AWC38_SpisGene11017</name>
</gene>
<evidence type="ECO:0000313" key="2">
    <source>
        <dbReference type="EMBL" id="PFX24367.1"/>
    </source>
</evidence>
<proteinExistence type="predicted"/>
<dbReference type="Proteomes" id="UP000225706">
    <property type="component" value="Unassembled WGS sequence"/>
</dbReference>
<evidence type="ECO:0000259" key="1">
    <source>
        <dbReference type="Pfam" id="PF04784"/>
    </source>
</evidence>
<accession>A0A2B4S707</accession>
<dbReference type="OrthoDB" id="418495at2759"/>
<dbReference type="InterPro" id="IPR006869">
    <property type="entry name" value="DUF547"/>
</dbReference>
<dbReference type="STRING" id="50429.A0A2B4S707"/>
<comment type="caution">
    <text evidence="2">The sequence shown here is derived from an EMBL/GenBank/DDBJ whole genome shotgun (WGS) entry which is preliminary data.</text>
</comment>
<dbReference type="Pfam" id="PF04784">
    <property type="entry name" value="DUF547"/>
    <property type="match status" value="1"/>
</dbReference>
<dbReference type="EMBL" id="LSMT01000178">
    <property type="protein sequence ID" value="PFX24367.1"/>
    <property type="molecule type" value="Genomic_DNA"/>
</dbReference>
<dbReference type="PANTHER" id="PTHR46361">
    <property type="entry name" value="ELECTRON CARRIER/ PROTEIN DISULFIDE OXIDOREDUCTASE"/>
    <property type="match status" value="1"/>
</dbReference>
<reference evidence="3" key="1">
    <citation type="journal article" date="2017" name="bioRxiv">
        <title>Comparative analysis of the genomes of Stylophora pistillata and Acropora digitifera provides evidence for extensive differences between species of corals.</title>
        <authorList>
            <person name="Voolstra C.R."/>
            <person name="Li Y."/>
            <person name="Liew Y.J."/>
            <person name="Baumgarten S."/>
            <person name="Zoccola D."/>
            <person name="Flot J.-F."/>
            <person name="Tambutte S."/>
            <person name="Allemand D."/>
            <person name="Aranda M."/>
        </authorList>
    </citation>
    <scope>NUCLEOTIDE SEQUENCE [LARGE SCALE GENOMIC DNA]</scope>
</reference>
<protein>
    <recommendedName>
        <fullName evidence="1">DUF547 domain-containing protein</fullName>
    </recommendedName>
</protein>
<evidence type="ECO:0000313" key="3">
    <source>
        <dbReference type="Proteomes" id="UP000225706"/>
    </source>
</evidence>
<dbReference type="PANTHER" id="PTHR46361:SF3">
    <property type="entry name" value="ELECTRON CARRIER_ PROTEIN DISULFIDE OXIDOREDUCTASE"/>
    <property type="match status" value="1"/>
</dbReference>
<feature type="domain" description="DUF547" evidence="1">
    <location>
        <begin position="73"/>
        <end position="201"/>
    </location>
</feature>
<dbReference type="AlphaFoldDB" id="A0A2B4S707"/>
<organism evidence="2 3">
    <name type="scientific">Stylophora pistillata</name>
    <name type="common">Smooth cauliflower coral</name>
    <dbReference type="NCBI Taxonomy" id="50429"/>
    <lineage>
        <taxon>Eukaryota</taxon>
        <taxon>Metazoa</taxon>
        <taxon>Cnidaria</taxon>
        <taxon>Anthozoa</taxon>
        <taxon>Hexacorallia</taxon>
        <taxon>Scleractinia</taxon>
        <taxon>Astrocoeniina</taxon>
        <taxon>Pocilloporidae</taxon>
        <taxon>Stylophora</taxon>
    </lineage>
</organism>
<sequence length="278" mass="31055">MIGEEILNAGGQTQKSEVSAVELSKQLQKLMLKIEGSFITNEGRAVDYNALKDSALFKEYVEGTQALKTVNLESLDGAEKIAFFLNIYNSLTIHGLAMCKSGLPNSVLEIKSFWRKTSYDIGGQKFSLDDIEHGILRGNRPHPADGKSLFTEDDSRLEFTVKEVDPRIHFALVCGAKSCPAIRVFSGENLERGLDAAAKNFCSQEVQVDNNKVTLSRIFLWYKTDFGSTERECLSWISHHLGKDEQQKLNSLLEVADSDSSINITYSEYNWNLNGSKL</sequence>
<name>A0A2B4S707_STYPI</name>